<dbReference type="GO" id="GO:0005524">
    <property type="term" value="F:ATP binding"/>
    <property type="evidence" value="ECO:0007669"/>
    <property type="project" value="InterPro"/>
</dbReference>
<keyword evidence="4" id="KW-1185">Reference proteome</keyword>
<dbReference type="InterPro" id="IPR059117">
    <property type="entry name" value="APS_kinase_dom"/>
</dbReference>
<dbReference type="GO" id="GO:0005737">
    <property type="term" value="C:cytoplasm"/>
    <property type="evidence" value="ECO:0007669"/>
    <property type="project" value="TreeGrafter"/>
</dbReference>
<dbReference type="Gene3D" id="3.40.50.300">
    <property type="entry name" value="P-loop containing nucleotide triphosphate hydrolases"/>
    <property type="match status" value="1"/>
</dbReference>
<evidence type="ECO:0000313" key="3">
    <source>
        <dbReference type="EMBL" id="KPV50266.1"/>
    </source>
</evidence>
<sequence length="151" mass="16268">MGNASGWALWLTGLPASGKTTIAWALRHTLEARGISAIVIDSDALRALLLPNSTYTPAERDWLYHRLVELTTWLVRSGENVIIAATGSQRRYREAARAVLGVHFAEVWVRCPAAVCQARDPKGLYASASAGLAHNLPGVGAAYEPPEHPDA</sequence>
<dbReference type="Proteomes" id="UP000050509">
    <property type="component" value="Unassembled WGS sequence"/>
</dbReference>
<dbReference type="AlphaFoldDB" id="A0A0P9FC95"/>
<name>A0A0P9FC95_9CHLR</name>
<feature type="domain" description="APS kinase" evidence="2">
    <location>
        <begin position="6"/>
        <end position="150"/>
    </location>
</feature>
<dbReference type="SUPFAM" id="SSF52540">
    <property type="entry name" value="P-loop containing nucleoside triphosphate hydrolases"/>
    <property type="match status" value="1"/>
</dbReference>
<dbReference type="Pfam" id="PF01583">
    <property type="entry name" value="APS_kinase"/>
    <property type="match status" value="1"/>
</dbReference>
<dbReference type="InterPro" id="IPR027417">
    <property type="entry name" value="P-loop_NTPase"/>
</dbReference>
<dbReference type="PANTHER" id="PTHR42700">
    <property type="entry name" value="SULFATE ADENYLYLTRANSFERASE"/>
    <property type="match status" value="1"/>
</dbReference>
<feature type="non-terminal residue" evidence="3">
    <location>
        <position position="151"/>
    </location>
</feature>
<accession>A0A0P9FC95</accession>
<gene>
    <name evidence="3" type="ORF">SE17_27960</name>
</gene>
<protein>
    <recommendedName>
        <fullName evidence="2">APS kinase domain-containing protein</fullName>
    </recommendedName>
</protein>
<evidence type="ECO:0000256" key="1">
    <source>
        <dbReference type="ARBA" id="ARBA00022679"/>
    </source>
</evidence>
<keyword evidence="1" id="KW-0808">Transferase</keyword>
<dbReference type="InterPro" id="IPR050512">
    <property type="entry name" value="Sulf_AdTrans/APS_kinase"/>
</dbReference>
<reference evidence="3 4" key="1">
    <citation type="submission" date="2015-09" db="EMBL/GenBank/DDBJ databases">
        <title>Draft genome sequence of Kouleothrix aurantiaca JCM 19913.</title>
        <authorList>
            <person name="Hemp J."/>
        </authorList>
    </citation>
    <scope>NUCLEOTIDE SEQUENCE [LARGE SCALE GENOMIC DNA]</scope>
    <source>
        <strain evidence="3 4">COM-B</strain>
    </source>
</reference>
<dbReference type="GO" id="GO:0019379">
    <property type="term" value="P:sulfate assimilation, phosphoadenylyl sulfate reduction by phosphoadenylyl-sulfate reductase (thioredoxin)"/>
    <property type="evidence" value="ECO:0007669"/>
    <property type="project" value="TreeGrafter"/>
</dbReference>
<dbReference type="GO" id="GO:0004020">
    <property type="term" value="F:adenylylsulfate kinase activity"/>
    <property type="evidence" value="ECO:0007669"/>
    <property type="project" value="InterPro"/>
</dbReference>
<proteinExistence type="predicted"/>
<comment type="caution">
    <text evidence="3">The sequence shown here is derived from an EMBL/GenBank/DDBJ whole genome shotgun (WGS) entry which is preliminary data.</text>
</comment>
<evidence type="ECO:0000313" key="4">
    <source>
        <dbReference type="Proteomes" id="UP000050509"/>
    </source>
</evidence>
<dbReference type="GO" id="GO:0004781">
    <property type="term" value="F:sulfate adenylyltransferase (ATP) activity"/>
    <property type="evidence" value="ECO:0007669"/>
    <property type="project" value="TreeGrafter"/>
</dbReference>
<dbReference type="PANTHER" id="PTHR42700:SF1">
    <property type="entry name" value="SULFATE ADENYLYLTRANSFERASE"/>
    <property type="match status" value="1"/>
</dbReference>
<evidence type="ECO:0000259" key="2">
    <source>
        <dbReference type="Pfam" id="PF01583"/>
    </source>
</evidence>
<dbReference type="CDD" id="cd02027">
    <property type="entry name" value="APSK"/>
    <property type="match status" value="1"/>
</dbReference>
<dbReference type="EMBL" id="LJCR01001487">
    <property type="protein sequence ID" value="KPV50266.1"/>
    <property type="molecule type" value="Genomic_DNA"/>
</dbReference>
<organism evidence="3 4">
    <name type="scientific">Kouleothrix aurantiaca</name>
    <dbReference type="NCBI Taxonomy" id="186479"/>
    <lineage>
        <taxon>Bacteria</taxon>
        <taxon>Bacillati</taxon>
        <taxon>Chloroflexota</taxon>
        <taxon>Chloroflexia</taxon>
        <taxon>Chloroflexales</taxon>
        <taxon>Roseiflexineae</taxon>
        <taxon>Roseiflexaceae</taxon>
        <taxon>Kouleothrix</taxon>
    </lineage>
</organism>
<dbReference type="GO" id="GO:0010134">
    <property type="term" value="P:sulfate assimilation via adenylyl sulfate reduction"/>
    <property type="evidence" value="ECO:0007669"/>
    <property type="project" value="TreeGrafter"/>
</dbReference>